<dbReference type="OrthoDB" id="9815896at2"/>
<sequence length="147" mass="16683">MGESTQPYKILQSKDLSELKQVASEIIKFADLEKIWLFEGEIGAGKTTLIKEICKELGVSENVSSPTFALINEYLGANSNSIYHFDFYRLKSETEALDIGSEEYFSSGNICLIEWPSKIESLIPPHHLRISLKVDNNQQRIFHLSKT</sequence>
<comment type="similarity">
    <text evidence="2">Belongs to the TsaE family.</text>
</comment>
<comment type="caution">
    <text evidence="11">The sequence shown here is derived from an EMBL/GenBank/DDBJ whole genome shotgun (WGS) entry which is preliminary data.</text>
</comment>
<reference evidence="11 12" key="1">
    <citation type="submission" date="2014-09" db="EMBL/GenBank/DDBJ databases">
        <title>Sporocytophaga myxococcoides PG-01 genome sequencing.</title>
        <authorList>
            <person name="Liu L."/>
            <person name="Gao P.J."/>
            <person name="Chen G.J."/>
            <person name="Wang L.S."/>
        </authorList>
    </citation>
    <scope>NUCLEOTIDE SEQUENCE [LARGE SCALE GENOMIC DNA]</scope>
    <source>
        <strain evidence="11 12">PG-01</strain>
    </source>
</reference>
<dbReference type="GO" id="GO:0005524">
    <property type="term" value="F:ATP binding"/>
    <property type="evidence" value="ECO:0007669"/>
    <property type="project" value="UniProtKB-KW"/>
</dbReference>
<protein>
    <recommendedName>
        <fullName evidence="3">tRNA threonylcarbamoyladenosine biosynthesis protein TsaE</fullName>
    </recommendedName>
    <alternativeName>
        <fullName evidence="10">t(6)A37 threonylcarbamoyladenosine biosynthesis protein TsaE</fullName>
    </alternativeName>
</protein>
<keyword evidence="9" id="KW-0460">Magnesium</keyword>
<keyword evidence="4" id="KW-0963">Cytoplasm</keyword>
<dbReference type="SUPFAM" id="SSF52540">
    <property type="entry name" value="P-loop containing nucleoside triphosphate hydrolases"/>
    <property type="match status" value="1"/>
</dbReference>
<name>A0A098LHY4_9BACT</name>
<evidence type="ECO:0000313" key="12">
    <source>
        <dbReference type="Proteomes" id="UP000030185"/>
    </source>
</evidence>
<dbReference type="Proteomes" id="UP000030185">
    <property type="component" value="Unassembled WGS sequence"/>
</dbReference>
<evidence type="ECO:0000256" key="4">
    <source>
        <dbReference type="ARBA" id="ARBA00022490"/>
    </source>
</evidence>
<evidence type="ECO:0000313" key="11">
    <source>
        <dbReference type="EMBL" id="GAL86565.1"/>
    </source>
</evidence>
<evidence type="ECO:0000256" key="1">
    <source>
        <dbReference type="ARBA" id="ARBA00004496"/>
    </source>
</evidence>
<keyword evidence="12" id="KW-1185">Reference proteome</keyword>
<dbReference type="GO" id="GO:0005737">
    <property type="term" value="C:cytoplasm"/>
    <property type="evidence" value="ECO:0007669"/>
    <property type="project" value="UniProtKB-SubCell"/>
</dbReference>
<evidence type="ECO:0000256" key="2">
    <source>
        <dbReference type="ARBA" id="ARBA00007599"/>
    </source>
</evidence>
<keyword evidence="5" id="KW-0819">tRNA processing</keyword>
<dbReference type="Pfam" id="PF02367">
    <property type="entry name" value="TsaE"/>
    <property type="match status" value="1"/>
</dbReference>
<dbReference type="InterPro" id="IPR003442">
    <property type="entry name" value="T6A_TsaE"/>
</dbReference>
<dbReference type="NCBIfam" id="TIGR00150">
    <property type="entry name" value="T6A_YjeE"/>
    <property type="match status" value="1"/>
</dbReference>
<evidence type="ECO:0000256" key="5">
    <source>
        <dbReference type="ARBA" id="ARBA00022694"/>
    </source>
</evidence>
<evidence type="ECO:0000256" key="3">
    <source>
        <dbReference type="ARBA" id="ARBA00019010"/>
    </source>
</evidence>
<dbReference type="RefSeq" id="WP_045466664.1">
    <property type="nucleotide sequence ID" value="NZ_BBLT01000008.1"/>
</dbReference>
<evidence type="ECO:0000256" key="8">
    <source>
        <dbReference type="ARBA" id="ARBA00022840"/>
    </source>
</evidence>
<dbReference type="GO" id="GO:0046872">
    <property type="term" value="F:metal ion binding"/>
    <property type="evidence" value="ECO:0007669"/>
    <property type="project" value="UniProtKB-KW"/>
</dbReference>
<dbReference type="InterPro" id="IPR027417">
    <property type="entry name" value="P-loop_NTPase"/>
</dbReference>
<organism evidence="11 12">
    <name type="scientific">Sporocytophaga myxococcoides</name>
    <dbReference type="NCBI Taxonomy" id="153721"/>
    <lineage>
        <taxon>Bacteria</taxon>
        <taxon>Pseudomonadati</taxon>
        <taxon>Bacteroidota</taxon>
        <taxon>Cytophagia</taxon>
        <taxon>Cytophagales</taxon>
        <taxon>Cytophagaceae</taxon>
        <taxon>Sporocytophaga</taxon>
    </lineage>
</organism>
<dbReference type="STRING" id="153721.MYP_3795"/>
<dbReference type="EMBL" id="BBLT01000008">
    <property type="protein sequence ID" value="GAL86565.1"/>
    <property type="molecule type" value="Genomic_DNA"/>
</dbReference>
<gene>
    <name evidence="11" type="ORF">MYP_3795</name>
</gene>
<evidence type="ECO:0000256" key="10">
    <source>
        <dbReference type="ARBA" id="ARBA00032441"/>
    </source>
</evidence>
<dbReference type="eggNOG" id="COG0802">
    <property type="taxonomic scope" value="Bacteria"/>
</dbReference>
<dbReference type="GO" id="GO:0002949">
    <property type="term" value="P:tRNA threonylcarbamoyladenosine modification"/>
    <property type="evidence" value="ECO:0007669"/>
    <property type="project" value="InterPro"/>
</dbReference>
<dbReference type="AlphaFoldDB" id="A0A098LHY4"/>
<keyword evidence="7" id="KW-0547">Nucleotide-binding</keyword>
<evidence type="ECO:0000256" key="6">
    <source>
        <dbReference type="ARBA" id="ARBA00022723"/>
    </source>
</evidence>
<comment type="subcellular location">
    <subcellularLocation>
        <location evidence="1">Cytoplasm</location>
    </subcellularLocation>
</comment>
<evidence type="ECO:0000256" key="7">
    <source>
        <dbReference type="ARBA" id="ARBA00022741"/>
    </source>
</evidence>
<accession>A0A098LHY4</accession>
<dbReference type="Gene3D" id="3.40.50.300">
    <property type="entry name" value="P-loop containing nucleotide triphosphate hydrolases"/>
    <property type="match status" value="1"/>
</dbReference>
<dbReference type="PANTHER" id="PTHR33540">
    <property type="entry name" value="TRNA THREONYLCARBAMOYLADENOSINE BIOSYNTHESIS PROTEIN TSAE"/>
    <property type="match status" value="1"/>
</dbReference>
<dbReference type="PANTHER" id="PTHR33540:SF2">
    <property type="entry name" value="TRNA THREONYLCARBAMOYLADENOSINE BIOSYNTHESIS PROTEIN TSAE"/>
    <property type="match status" value="1"/>
</dbReference>
<evidence type="ECO:0000256" key="9">
    <source>
        <dbReference type="ARBA" id="ARBA00022842"/>
    </source>
</evidence>
<keyword evidence="8" id="KW-0067">ATP-binding</keyword>
<proteinExistence type="inferred from homology"/>
<keyword evidence="6" id="KW-0479">Metal-binding</keyword>